<dbReference type="Proteomes" id="UP000217790">
    <property type="component" value="Unassembled WGS sequence"/>
</dbReference>
<dbReference type="EMBL" id="KZ293692">
    <property type="protein sequence ID" value="PBK85239.1"/>
    <property type="molecule type" value="Genomic_DNA"/>
</dbReference>
<keyword evidence="3" id="KW-1185">Reference proteome</keyword>
<feature type="region of interest" description="Disordered" evidence="1">
    <location>
        <begin position="446"/>
        <end position="499"/>
    </location>
</feature>
<reference evidence="3" key="1">
    <citation type="journal article" date="2017" name="Nat. Ecol. Evol.">
        <title>Genome expansion and lineage-specific genetic innovations in the forest pathogenic fungi Armillaria.</title>
        <authorList>
            <person name="Sipos G."/>
            <person name="Prasanna A.N."/>
            <person name="Walter M.C."/>
            <person name="O'Connor E."/>
            <person name="Balint B."/>
            <person name="Krizsan K."/>
            <person name="Kiss B."/>
            <person name="Hess J."/>
            <person name="Varga T."/>
            <person name="Slot J."/>
            <person name="Riley R."/>
            <person name="Boka B."/>
            <person name="Rigling D."/>
            <person name="Barry K."/>
            <person name="Lee J."/>
            <person name="Mihaltcheva S."/>
            <person name="LaButti K."/>
            <person name="Lipzen A."/>
            <person name="Waldron R."/>
            <person name="Moloney N.M."/>
            <person name="Sperisen C."/>
            <person name="Kredics L."/>
            <person name="Vagvoelgyi C."/>
            <person name="Patrignani A."/>
            <person name="Fitzpatrick D."/>
            <person name="Nagy I."/>
            <person name="Doyle S."/>
            <person name="Anderson J.B."/>
            <person name="Grigoriev I.V."/>
            <person name="Gueldener U."/>
            <person name="Muensterkoetter M."/>
            <person name="Nagy L.G."/>
        </authorList>
    </citation>
    <scope>NUCLEOTIDE SEQUENCE [LARGE SCALE GENOMIC DNA]</scope>
    <source>
        <strain evidence="3">Ar21-2</strain>
    </source>
</reference>
<evidence type="ECO:0008006" key="4">
    <source>
        <dbReference type="Google" id="ProtNLM"/>
    </source>
</evidence>
<dbReference type="STRING" id="47427.A0A2H3CQ92"/>
<evidence type="ECO:0000313" key="2">
    <source>
        <dbReference type="EMBL" id="PBK85239.1"/>
    </source>
</evidence>
<organism evidence="2 3">
    <name type="scientific">Armillaria gallica</name>
    <name type="common">Bulbous honey fungus</name>
    <name type="synonym">Armillaria bulbosa</name>
    <dbReference type="NCBI Taxonomy" id="47427"/>
    <lineage>
        <taxon>Eukaryota</taxon>
        <taxon>Fungi</taxon>
        <taxon>Dikarya</taxon>
        <taxon>Basidiomycota</taxon>
        <taxon>Agaricomycotina</taxon>
        <taxon>Agaricomycetes</taxon>
        <taxon>Agaricomycetidae</taxon>
        <taxon>Agaricales</taxon>
        <taxon>Marasmiineae</taxon>
        <taxon>Physalacriaceae</taxon>
        <taxon>Armillaria</taxon>
    </lineage>
</organism>
<evidence type="ECO:0000256" key="1">
    <source>
        <dbReference type="SAM" id="MobiDB-lite"/>
    </source>
</evidence>
<gene>
    <name evidence="2" type="ORF">ARMGADRAFT_1036529</name>
</gene>
<feature type="compositionally biased region" description="Low complexity" evidence="1">
    <location>
        <begin position="610"/>
        <end position="623"/>
    </location>
</feature>
<dbReference type="InParanoid" id="A0A2H3CQ92"/>
<feature type="region of interest" description="Disordered" evidence="1">
    <location>
        <begin position="545"/>
        <end position="586"/>
    </location>
</feature>
<sequence length="747" mass="84063">MSSRLHAHKAHKQCSIACLQCSVSMPKYRCCLSNHASLPLHVIQKWEGERFVKMAIQDLGLQLQLGHFDGSSYINPEQAGQTFVGMDINGLHKFHSLTLASKISGYDFYKSLTHMMDAMGLKVPKFWHLKMMMCPGRGQEEDGMKKTSEGRLPLRCPAYPILGVNLPNSWMGCMPEKRYIYQGLFALDTKFWLKNLQQSNSDVDPGLHTGLTYMVKYVLYLVHVKKFASQKDISTCSRFKTLTHVETKGEASLQVTEGNANGNKGRIYIQRNGSFSTISYCALTTAYLLVSPNDVYIPTSNIQVRPATTQAQHLPLTSSAPHYTSHIEPIFYEGMAHQLHHEKVKQLKEPSCLETMVHTKHEVTVFSWPENRTEPRPAVLQEGYAFSWFRITDDVLAEVGLATKGCIPPRFELFKPEYAHSSNIRTNLTAEQQKAQQLLYDSFVQAPSSQTTSSSKHQHNSGDKTPRRKKKAIDSSDESDNDHRDCSHQPTRTARSHSKCPSPFVYHDFDYALLTPYNPPPSPWKLTNDEEDDLPSAAMISISRHSISSRSSSSASGLSKFGSSTSDMDTSSSSQSCSHSQSQSQSCLESPVVQAFTLTDMEDPEDKTDTSSSSADESPSSSSNDKENASWSNSFYVSDLVGFFMTHCRLLKEVLAKQFKEVFRIEWTKSAYYYLLQVWDNCHDSEAKEAALKAGYTPKGSWTLFCKQYPHKSVVAKVEKQRQQDFQKTQSVEKSAKSKGKQPVKTH</sequence>
<accession>A0A2H3CQ92</accession>
<evidence type="ECO:0000313" key="3">
    <source>
        <dbReference type="Proteomes" id="UP000217790"/>
    </source>
</evidence>
<feature type="region of interest" description="Disordered" evidence="1">
    <location>
        <begin position="725"/>
        <end position="747"/>
    </location>
</feature>
<name>A0A2H3CQ92_ARMGA</name>
<dbReference type="OrthoDB" id="3004525at2759"/>
<proteinExistence type="predicted"/>
<feature type="compositionally biased region" description="Basic residues" evidence="1">
    <location>
        <begin position="737"/>
        <end position="747"/>
    </location>
</feature>
<dbReference type="AlphaFoldDB" id="A0A2H3CQ92"/>
<protein>
    <recommendedName>
        <fullName evidence="4">CxC2-like cysteine cluster KDZ transposase-associated domain-containing protein</fullName>
    </recommendedName>
</protein>
<feature type="region of interest" description="Disordered" evidence="1">
    <location>
        <begin position="599"/>
        <end position="629"/>
    </location>
</feature>